<dbReference type="SUPFAM" id="SSF56281">
    <property type="entry name" value="Metallo-hydrolase/oxidoreductase"/>
    <property type="match status" value="1"/>
</dbReference>
<protein>
    <submittedName>
        <fullName evidence="2">Glyoxylase, beta-lactamase superfamily II</fullName>
    </submittedName>
</protein>
<dbReference type="PANTHER" id="PTHR42951">
    <property type="entry name" value="METALLO-BETA-LACTAMASE DOMAIN-CONTAINING"/>
    <property type="match status" value="1"/>
</dbReference>
<dbReference type="InterPro" id="IPR036866">
    <property type="entry name" value="RibonucZ/Hydroxyglut_hydro"/>
</dbReference>
<dbReference type="Pfam" id="PF00753">
    <property type="entry name" value="Lactamase_B"/>
    <property type="match status" value="1"/>
</dbReference>
<evidence type="ECO:0000313" key="3">
    <source>
        <dbReference type="Proteomes" id="UP000182126"/>
    </source>
</evidence>
<evidence type="ECO:0000313" key="2">
    <source>
        <dbReference type="EMBL" id="SDR82711.1"/>
    </source>
</evidence>
<evidence type="ECO:0000259" key="1">
    <source>
        <dbReference type="SMART" id="SM00849"/>
    </source>
</evidence>
<accession>A0A1H1M7E4</accession>
<proteinExistence type="predicted"/>
<dbReference type="CDD" id="cd07721">
    <property type="entry name" value="yflN-like_MBL-fold"/>
    <property type="match status" value="1"/>
</dbReference>
<gene>
    <name evidence="2" type="ORF">SAMN04489809_0423</name>
</gene>
<dbReference type="EMBL" id="LT629770">
    <property type="protein sequence ID" value="SDR82711.1"/>
    <property type="molecule type" value="Genomic_DNA"/>
</dbReference>
<reference evidence="2 3" key="1">
    <citation type="submission" date="2016-10" db="EMBL/GenBank/DDBJ databases">
        <authorList>
            <person name="de Groot N.N."/>
        </authorList>
    </citation>
    <scope>NUCLEOTIDE SEQUENCE [LARGE SCALE GENOMIC DNA]</scope>
    <source>
        <strain evidence="2 3">DSM 15019</strain>
    </source>
</reference>
<dbReference type="Proteomes" id="UP000182126">
    <property type="component" value="Chromosome I"/>
</dbReference>
<feature type="domain" description="Metallo-beta-lactamase" evidence="1">
    <location>
        <begin position="21"/>
        <end position="229"/>
    </location>
</feature>
<sequence>MSRGRQWTEVVPGFFGISVADVNCYLVQTADGLTLFDAGLPRSMGVLRDLLGHLGAKETDIDAVVLTHGHFDHVGVACRLHEEGVSVFVHPRDARLARHPYSYRPASPRVPYVLTHPRGIPTITRMALAGALNVRGVEAQPRVRHEHPIDAPGTPIALWTPGHTEGHCAYLFEESGVLIAGDALVTLDPYTGETGPQIVARAATADTAEAMESLDTLARTSARVVLTGHGEPVLDGVGPAVAAARRRGPH</sequence>
<dbReference type="SMART" id="SM00849">
    <property type="entry name" value="Lactamase_B"/>
    <property type="match status" value="1"/>
</dbReference>
<dbReference type="Gene3D" id="3.60.15.10">
    <property type="entry name" value="Ribonuclease Z/Hydroxyacylglutathione hydrolase-like"/>
    <property type="match status" value="1"/>
</dbReference>
<dbReference type="eggNOG" id="COG0491">
    <property type="taxonomic scope" value="Bacteria"/>
</dbReference>
<dbReference type="InterPro" id="IPR050855">
    <property type="entry name" value="NDM-1-like"/>
</dbReference>
<name>A0A1H1M7E4_9MICO</name>
<dbReference type="AlphaFoldDB" id="A0A1H1M7E4"/>
<organism evidence="2 3">
    <name type="scientific">Microbacterium paraoxydans</name>
    <dbReference type="NCBI Taxonomy" id="199592"/>
    <lineage>
        <taxon>Bacteria</taxon>
        <taxon>Bacillati</taxon>
        <taxon>Actinomycetota</taxon>
        <taxon>Actinomycetes</taxon>
        <taxon>Micrococcales</taxon>
        <taxon>Microbacteriaceae</taxon>
        <taxon>Microbacterium</taxon>
    </lineage>
</organism>
<dbReference type="InterPro" id="IPR001279">
    <property type="entry name" value="Metallo-B-lactamas"/>
</dbReference>
<dbReference type="RefSeq" id="WP_060923170.1">
    <property type="nucleotide sequence ID" value="NZ_LT629770.1"/>
</dbReference>
<dbReference type="GeneID" id="36299454"/>